<feature type="transmembrane region" description="Helical" evidence="1">
    <location>
        <begin position="118"/>
        <end position="136"/>
    </location>
</feature>
<feature type="transmembrane region" description="Helical" evidence="1">
    <location>
        <begin position="32"/>
        <end position="53"/>
    </location>
</feature>
<keyword evidence="1" id="KW-1133">Transmembrane helix</keyword>
<dbReference type="SUPFAM" id="SSF55961">
    <property type="entry name" value="Bet v1-like"/>
    <property type="match status" value="1"/>
</dbReference>
<feature type="transmembrane region" description="Helical" evidence="1">
    <location>
        <begin position="88"/>
        <end position="106"/>
    </location>
</feature>
<keyword evidence="1" id="KW-0812">Transmembrane</keyword>
<dbReference type="Proteomes" id="UP000319499">
    <property type="component" value="Unassembled WGS sequence"/>
</dbReference>
<name>A0A563DG07_9FLAO</name>
<evidence type="ECO:0008006" key="4">
    <source>
        <dbReference type="Google" id="ProtNLM"/>
    </source>
</evidence>
<keyword evidence="3" id="KW-1185">Reference proteome</keyword>
<evidence type="ECO:0000313" key="3">
    <source>
        <dbReference type="Proteomes" id="UP000319499"/>
    </source>
</evidence>
<sequence>MKKYFKAIPISLFTILICYALGYFSIEYIDSYALTIFLFLPSLLGFLPSWIVLKQKNNSINVYRLSIYNLIISLLFLLIFAYEGLICIVMAFPILALLTAIGTYIAKILYKYKFQNKSIGIVIFFSSVLFLSFDSLNKNVTLIPVSTSVVIQAPIETVWKNVIEFDSIPTPKEFIFKTGIAYPTHANIVGKGENAIRYCNFTTGSFVEPITHWGAPTLLQFSVLEQPTPMNELNPFWDIQPPHLNGYFLSKKGEFKLSPINQKETQLTGTTWYEVNVKPEFYWKWWSDFIIHKIHLRVLNHIKDQSEKI</sequence>
<comment type="caution">
    <text evidence="2">The sequence shown here is derived from an EMBL/GenBank/DDBJ whole genome shotgun (WGS) entry which is preliminary data.</text>
</comment>
<protein>
    <recommendedName>
        <fullName evidence="4">SRPBCC family protein</fullName>
    </recommendedName>
</protein>
<proteinExistence type="predicted"/>
<keyword evidence="1" id="KW-0472">Membrane</keyword>
<feature type="transmembrane region" description="Helical" evidence="1">
    <location>
        <begin position="65"/>
        <end position="82"/>
    </location>
</feature>
<organism evidence="2 3">
    <name type="scientific">Apibacter muscae</name>
    <dbReference type="NCBI Taxonomy" id="2509004"/>
    <lineage>
        <taxon>Bacteria</taxon>
        <taxon>Pseudomonadati</taxon>
        <taxon>Bacteroidota</taxon>
        <taxon>Flavobacteriia</taxon>
        <taxon>Flavobacteriales</taxon>
        <taxon>Weeksellaceae</taxon>
        <taxon>Apibacter</taxon>
    </lineage>
</organism>
<dbReference type="InterPro" id="IPR023393">
    <property type="entry name" value="START-like_dom_sf"/>
</dbReference>
<dbReference type="OrthoDB" id="118637at2"/>
<reference evidence="2 3" key="1">
    <citation type="submission" date="2019-02" db="EMBL/GenBank/DDBJ databases">
        <title>Apibacter muscae sp. nov.: a novel member of the house fly microbiota.</title>
        <authorList>
            <person name="Park R."/>
        </authorList>
    </citation>
    <scope>NUCLEOTIDE SEQUENCE [LARGE SCALE GENOMIC DNA]</scope>
    <source>
        <strain evidence="2 3">AL1</strain>
    </source>
</reference>
<gene>
    <name evidence="2" type="ORF">ETU09_03900</name>
</gene>
<accession>A0A563DG07</accession>
<dbReference type="AlphaFoldDB" id="A0A563DG07"/>
<evidence type="ECO:0000313" key="2">
    <source>
        <dbReference type="EMBL" id="TWP28989.1"/>
    </source>
</evidence>
<feature type="transmembrane region" description="Helical" evidence="1">
    <location>
        <begin position="7"/>
        <end position="26"/>
    </location>
</feature>
<dbReference type="RefSeq" id="WP_146292039.1">
    <property type="nucleotide sequence ID" value="NZ_SELH01000016.1"/>
</dbReference>
<dbReference type="EMBL" id="SELH01000016">
    <property type="protein sequence ID" value="TWP28989.1"/>
    <property type="molecule type" value="Genomic_DNA"/>
</dbReference>
<dbReference type="Gene3D" id="3.30.530.20">
    <property type="match status" value="1"/>
</dbReference>
<evidence type="ECO:0000256" key="1">
    <source>
        <dbReference type="SAM" id="Phobius"/>
    </source>
</evidence>